<feature type="domain" description="Beta-lactamase-related" evidence="5">
    <location>
        <begin position="33"/>
        <end position="337"/>
    </location>
</feature>
<protein>
    <submittedName>
        <fullName evidence="6">D-alanyl-D-alanine-carboxypeptidase/endopeptidase AmpH</fullName>
        <ecNumber evidence="6">3.4.-.-</ecNumber>
    </submittedName>
</protein>
<feature type="transmembrane region" description="Helical" evidence="3">
    <location>
        <begin position="446"/>
        <end position="469"/>
    </location>
</feature>
<comment type="caution">
    <text evidence="6">The sequence shown here is derived from an EMBL/GenBank/DDBJ whole genome shotgun (WGS) entry which is preliminary data.</text>
</comment>
<feature type="chain" id="PRO_5008619732" evidence="4">
    <location>
        <begin position="24"/>
        <end position="475"/>
    </location>
</feature>
<evidence type="ECO:0000313" key="7">
    <source>
        <dbReference type="Proteomes" id="UP000092665"/>
    </source>
</evidence>
<evidence type="ECO:0000256" key="4">
    <source>
        <dbReference type="SAM" id="SignalP"/>
    </source>
</evidence>
<dbReference type="Proteomes" id="UP000092665">
    <property type="component" value="Unassembled WGS sequence"/>
</dbReference>
<evidence type="ECO:0000256" key="3">
    <source>
        <dbReference type="SAM" id="Phobius"/>
    </source>
</evidence>
<evidence type="ECO:0000313" key="6">
    <source>
        <dbReference type="EMBL" id="OCA53249.1"/>
    </source>
</evidence>
<gene>
    <name evidence="6" type="primary">ampH_1</name>
    <name evidence="6" type="ORF">Phpb_03733</name>
</gene>
<proteinExistence type="predicted"/>
<comment type="subcellular location">
    <subcellularLocation>
        <location evidence="1">Membrane</location>
    </subcellularLocation>
</comment>
<reference evidence="7" key="1">
    <citation type="submission" date="2015-11" db="EMBL/GenBank/DDBJ databases">
        <authorList>
            <person name="Tobias N.J."/>
            <person name="Mishra B."/>
            <person name="Gupta D.K."/>
            <person name="Thines M."/>
            <person name="Stinear T.P."/>
            <person name="Bode H.B."/>
        </authorList>
    </citation>
    <scope>NUCLEOTIDE SEQUENCE [LARGE SCALE GENOMIC DNA]</scope>
    <source>
        <strain evidence="7">PB45.5</strain>
    </source>
</reference>
<dbReference type="AlphaFoldDB" id="A0A1B8YDL5"/>
<dbReference type="InterPro" id="IPR012338">
    <property type="entry name" value="Beta-lactam/transpept-like"/>
</dbReference>
<dbReference type="PANTHER" id="PTHR46825:SF11">
    <property type="entry name" value="PENICILLIN-BINDING PROTEIN 4"/>
    <property type="match status" value="1"/>
</dbReference>
<accession>A0A1B8YDL5</accession>
<sequence precursor="true">MNGAVMKCFIMVFLLLFSCVSSADESLKSQILQYMEFGKIPELVMVTVDKNKKSNIILLTNENRNGTQNLNEETIFELASVSKSFTGLIAARMIEEGKILPQTTVSSILPSIKTIYDGKSVDVTFLQLLNHTSGLPFKTIDMLYSQPQKGLLQVIDEIKLINLQTMPGQQHAYATLNYDIAARMMEKVSGRSYQQLLRTYILAPLQMNGTSVLPDAAKKAIGHQISFLQARPYDAPFVLANVPAGYIQTNASDMLNWLRFLGSNTDSTLLNAKKMIFSGKLGVDTNESEKTLYTLGWYKQGNRIFHTGMNPTFSSYVAVDLDSGAAVAVMANVNSNITFELGKQAMEQLAQGGDFTGLSTVKELELFDTFDRTFLIVSIFVILACLLLIYLNLKGKNISWLANFGVVKATILSALFIIALLVVLTLPNLLLGLSWATFMVWMPNSFWVLYCSLVLLLLLCLSLFSQVLYRRRSVH</sequence>
<organism evidence="6 7">
    <name type="scientific">Photorhabdus namnaonensis</name>
    <dbReference type="NCBI Taxonomy" id="1851568"/>
    <lineage>
        <taxon>Bacteria</taxon>
        <taxon>Pseudomonadati</taxon>
        <taxon>Pseudomonadota</taxon>
        <taxon>Gammaproteobacteria</taxon>
        <taxon>Enterobacterales</taxon>
        <taxon>Morganellaceae</taxon>
        <taxon>Photorhabdus</taxon>
    </lineage>
</organism>
<keyword evidence="6" id="KW-0645">Protease</keyword>
<dbReference type="GO" id="GO:0004180">
    <property type="term" value="F:carboxypeptidase activity"/>
    <property type="evidence" value="ECO:0007669"/>
    <property type="project" value="UniProtKB-KW"/>
</dbReference>
<dbReference type="PROSITE" id="PS51257">
    <property type="entry name" value="PROKAR_LIPOPROTEIN"/>
    <property type="match status" value="1"/>
</dbReference>
<dbReference type="PATRIC" id="fig|29488.15.peg.4098"/>
<dbReference type="Gene3D" id="3.40.710.10">
    <property type="entry name" value="DD-peptidase/beta-lactamase superfamily"/>
    <property type="match status" value="1"/>
</dbReference>
<keyword evidence="2 3" id="KW-0472">Membrane</keyword>
<dbReference type="SUPFAM" id="SSF56601">
    <property type="entry name" value="beta-lactamase/transpeptidase-like"/>
    <property type="match status" value="1"/>
</dbReference>
<keyword evidence="3" id="KW-1133">Transmembrane helix</keyword>
<evidence type="ECO:0000256" key="2">
    <source>
        <dbReference type="ARBA" id="ARBA00023136"/>
    </source>
</evidence>
<dbReference type="PANTHER" id="PTHR46825">
    <property type="entry name" value="D-ALANYL-D-ALANINE-CARBOXYPEPTIDASE/ENDOPEPTIDASE AMPH"/>
    <property type="match status" value="1"/>
</dbReference>
<keyword evidence="6" id="KW-0378">Hydrolase</keyword>
<dbReference type="InterPro" id="IPR001466">
    <property type="entry name" value="Beta-lactam-related"/>
</dbReference>
<feature type="transmembrane region" description="Helical" evidence="3">
    <location>
        <begin position="405"/>
        <end position="426"/>
    </location>
</feature>
<dbReference type="EMBL" id="LOIC01000083">
    <property type="protein sequence ID" value="OCA53249.1"/>
    <property type="molecule type" value="Genomic_DNA"/>
</dbReference>
<dbReference type="EC" id="3.4.-.-" evidence="6"/>
<dbReference type="Pfam" id="PF00144">
    <property type="entry name" value="Beta-lactamase"/>
    <property type="match status" value="1"/>
</dbReference>
<dbReference type="GO" id="GO:0016020">
    <property type="term" value="C:membrane"/>
    <property type="evidence" value="ECO:0007669"/>
    <property type="project" value="UniProtKB-SubCell"/>
</dbReference>
<dbReference type="InterPro" id="IPR050491">
    <property type="entry name" value="AmpC-like"/>
</dbReference>
<evidence type="ECO:0000259" key="5">
    <source>
        <dbReference type="Pfam" id="PF00144"/>
    </source>
</evidence>
<keyword evidence="3" id="KW-0812">Transmembrane</keyword>
<name>A0A1B8YDL5_9GAMM</name>
<keyword evidence="7" id="KW-1185">Reference proteome</keyword>
<evidence type="ECO:0000256" key="1">
    <source>
        <dbReference type="ARBA" id="ARBA00004370"/>
    </source>
</evidence>
<feature type="signal peptide" evidence="4">
    <location>
        <begin position="1"/>
        <end position="23"/>
    </location>
</feature>
<keyword evidence="6" id="KW-0121">Carboxypeptidase</keyword>
<keyword evidence="4" id="KW-0732">Signal</keyword>
<feature type="transmembrane region" description="Helical" evidence="3">
    <location>
        <begin position="374"/>
        <end position="393"/>
    </location>
</feature>